<evidence type="ECO:0000313" key="8">
    <source>
        <dbReference type="Proteomes" id="UP001295740"/>
    </source>
</evidence>
<feature type="compositionally biased region" description="Basic and acidic residues" evidence="5">
    <location>
        <begin position="346"/>
        <end position="378"/>
    </location>
</feature>
<protein>
    <submittedName>
        <fullName evidence="7">Uu.00g099880.m01.CDS01</fullName>
    </submittedName>
</protein>
<feature type="coiled-coil region" evidence="4">
    <location>
        <begin position="32"/>
        <end position="76"/>
    </location>
</feature>
<feature type="compositionally biased region" description="Basic and acidic residues" evidence="5">
    <location>
        <begin position="231"/>
        <end position="245"/>
    </location>
</feature>
<dbReference type="EMBL" id="CAUWAG010000004">
    <property type="protein sequence ID" value="CAJ2502594.1"/>
    <property type="molecule type" value="Genomic_DNA"/>
</dbReference>
<feature type="region of interest" description="Disordered" evidence="5">
    <location>
        <begin position="603"/>
        <end position="623"/>
    </location>
</feature>
<evidence type="ECO:0000256" key="1">
    <source>
        <dbReference type="ARBA" id="ARBA00004123"/>
    </source>
</evidence>
<dbReference type="Proteomes" id="UP001295740">
    <property type="component" value="Unassembled WGS sequence"/>
</dbReference>
<sequence length="792" mass="88508">MEDWFKDVGRPALFEALAGVCDRIDNDYKSDVQSLSQDKARLAAELETLKQKAFQVDRLEEENQSLKSELEIAKKSCRNELLPKGQVKPTVDDRGVRTPLAPRSANPVSTSKRSTKLDRVDIDAVNLSELRAEYLKVESSYAKLYDKYRELQDIHKESNALLRKRTTAYHKWVDHATKLDKQSQSRNRRIQRLEAKLVESAQGPLNSSFSSDTGDAQPGTRRAAHTPGPAHVEEPDELGRARLDPVSRNSPILWPPENLDEADFNSANPDHNSGARANRDTEKSQNGSSTPEPDDDDNGEQGLAPFLPPLPQCHGATAEKQLGKNEPSSDTPVVVSERWVGKRKHGHDESEHTRAPTRLKAEHAPETLSTVERRRFEPQESMDFDVEARRVQTPKKHHRVLRIHEDKPIGSIDISGIQEGSPDSTDRRDRAAATPTNLNERNAALPGGKPPGTHAIEQAATSELHPEGPSVLRPLDPNIVAQRDLGTQTKAQHQKRSLLHGIDSLAEDGGHDDMPRKSTSKKKQKNRVLHELLNSPSPEHERGALPSSVQDKEIPTSNAIQFRMPQKRELPFGKDGRKRVSGALQAPASPTVSTYNATTAINPKGSVEGAASKGDSGKDVTPLRECPKSRLRLGDFKINPNPNEGLDYAFTEVVRSKEERAQLQGCVKANCCGPARRAEARVMRETTGPFGFQSLLESYLGDECHILSSMSDSEKEELWIEAKARELANAHGRHRERFPRPVSPDGYWRMDFPSTQEAEQHNKEGAKMERQMINDRYREAMRPGGRWKFRDE</sequence>
<comment type="caution">
    <text evidence="7">The sequence shown here is derived from an EMBL/GenBank/DDBJ whole genome shotgun (WGS) entry which is preliminary data.</text>
</comment>
<comment type="subcellular location">
    <subcellularLocation>
        <location evidence="1">Nucleus</location>
    </subcellularLocation>
</comment>
<dbReference type="GO" id="GO:0005634">
    <property type="term" value="C:nucleus"/>
    <property type="evidence" value="ECO:0007669"/>
    <property type="project" value="UniProtKB-SubCell"/>
</dbReference>
<evidence type="ECO:0000256" key="5">
    <source>
        <dbReference type="SAM" id="MobiDB-lite"/>
    </source>
</evidence>
<organism evidence="7 8">
    <name type="scientific">Anthostomella pinea</name>
    <dbReference type="NCBI Taxonomy" id="933095"/>
    <lineage>
        <taxon>Eukaryota</taxon>
        <taxon>Fungi</taxon>
        <taxon>Dikarya</taxon>
        <taxon>Ascomycota</taxon>
        <taxon>Pezizomycotina</taxon>
        <taxon>Sordariomycetes</taxon>
        <taxon>Xylariomycetidae</taxon>
        <taxon>Xylariales</taxon>
        <taxon>Xylariaceae</taxon>
        <taxon>Anthostomella</taxon>
    </lineage>
</organism>
<proteinExistence type="predicted"/>
<dbReference type="InterPro" id="IPR013882">
    <property type="entry name" value="Ctp1_C"/>
</dbReference>
<dbReference type="AlphaFoldDB" id="A0AAI8VCW3"/>
<feature type="region of interest" description="Disordered" evidence="5">
    <location>
        <begin position="504"/>
        <end position="559"/>
    </location>
</feature>
<keyword evidence="2" id="KW-0227">DNA damage</keyword>
<evidence type="ECO:0000259" key="6">
    <source>
        <dbReference type="Pfam" id="PF08573"/>
    </source>
</evidence>
<feature type="region of interest" description="Disordered" evidence="5">
    <location>
        <begin position="411"/>
        <end position="455"/>
    </location>
</feature>
<gene>
    <name evidence="7" type="ORF">KHLLAP_LOCUS3062</name>
</gene>
<feature type="compositionally biased region" description="Basic residues" evidence="5">
    <location>
        <begin position="518"/>
        <end position="527"/>
    </location>
</feature>
<keyword evidence="4" id="KW-0175">Coiled coil</keyword>
<reference evidence="7" key="1">
    <citation type="submission" date="2023-10" db="EMBL/GenBank/DDBJ databases">
        <authorList>
            <person name="Hackl T."/>
        </authorList>
    </citation>
    <scope>NUCLEOTIDE SEQUENCE</scope>
</reference>
<feature type="region of interest" description="Disordered" evidence="5">
    <location>
        <begin position="85"/>
        <end position="112"/>
    </location>
</feature>
<feature type="domain" description="DNA endonuclease activator Ctp1 C-terminal" evidence="6">
    <location>
        <begin position="649"/>
        <end position="757"/>
    </location>
</feature>
<dbReference type="GO" id="GO:0006281">
    <property type="term" value="P:DNA repair"/>
    <property type="evidence" value="ECO:0007669"/>
    <property type="project" value="InterPro"/>
</dbReference>
<name>A0AAI8VCW3_9PEZI</name>
<feature type="region of interest" description="Disordered" evidence="5">
    <location>
        <begin position="198"/>
        <end position="380"/>
    </location>
</feature>
<keyword evidence="8" id="KW-1185">Reference proteome</keyword>
<evidence type="ECO:0000256" key="3">
    <source>
        <dbReference type="ARBA" id="ARBA00023242"/>
    </source>
</evidence>
<accession>A0AAI8VCW3</accession>
<keyword evidence="3" id="KW-0539">Nucleus</keyword>
<evidence type="ECO:0000256" key="2">
    <source>
        <dbReference type="ARBA" id="ARBA00022763"/>
    </source>
</evidence>
<evidence type="ECO:0000313" key="7">
    <source>
        <dbReference type="EMBL" id="CAJ2502594.1"/>
    </source>
</evidence>
<feature type="compositionally biased region" description="Polar residues" evidence="5">
    <location>
        <begin position="203"/>
        <end position="214"/>
    </location>
</feature>
<dbReference type="Pfam" id="PF08573">
    <property type="entry name" value="SAE2"/>
    <property type="match status" value="1"/>
</dbReference>
<evidence type="ECO:0000256" key="4">
    <source>
        <dbReference type="SAM" id="Coils"/>
    </source>
</evidence>